<dbReference type="PANTHER" id="PTHR43214:SF42">
    <property type="entry name" value="TRANSCRIPTIONAL REGULATORY PROTEIN DESR"/>
    <property type="match status" value="1"/>
</dbReference>
<proteinExistence type="predicted"/>
<protein>
    <submittedName>
        <fullName evidence="4">Response regulator transcription factor</fullName>
    </submittedName>
</protein>
<name>A0A6L9XXL3_9MICO</name>
<feature type="domain" description="Response regulatory" evidence="3">
    <location>
        <begin position="8"/>
        <end position="123"/>
    </location>
</feature>
<evidence type="ECO:0000313" key="4">
    <source>
        <dbReference type="EMBL" id="NEN06170.1"/>
    </source>
</evidence>
<dbReference type="InterPro" id="IPR011006">
    <property type="entry name" value="CheY-like_superfamily"/>
</dbReference>
<organism evidence="4 5">
    <name type="scientific">Leifsonia tongyongensis</name>
    <dbReference type="NCBI Taxonomy" id="1268043"/>
    <lineage>
        <taxon>Bacteria</taxon>
        <taxon>Bacillati</taxon>
        <taxon>Actinomycetota</taxon>
        <taxon>Actinomycetes</taxon>
        <taxon>Micrococcales</taxon>
        <taxon>Microbacteriaceae</taxon>
        <taxon>Leifsonia</taxon>
    </lineage>
</organism>
<dbReference type="GO" id="GO:0006355">
    <property type="term" value="P:regulation of DNA-templated transcription"/>
    <property type="evidence" value="ECO:0007669"/>
    <property type="project" value="InterPro"/>
</dbReference>
<dbReference type="PANTHER" id="PTHR43214">
    <property type="entry name" value="TWO-COMPONENT RESPONSE REGULATOR"/>
    <property type="match status" value="1"/>
</dbReference>
<gene>
    <name evidence="4" type="ORF">G3T36_09805</name>
</gene>
<dbReference type="SUPFAM" id="SSF46894">
    <property type="entry name" value="C-terminal effector domain of the bipartite response regulators"/>
    <property type="match status" value="1"/>
</dbReference>
<dbReference type="Proteomes" id="UP000474967">
    <property type="component" value="Unassembled WGS sequence"/>
</dbReference>
<dbReference type="InterPro" id="IPR036388">
    <property type="entry name" value="WH-like_DNA-bd_sf"/>
</dbReference>
<evidence type="ECO:0000313" key="5">
    <source>
        <dbReference type="Proteomes" id="UP000474967"/>
    </source>
</evidence>
<feature type="modified residue" description="4-aspartylphosphate" evidence="2">
    <location>
        <position position="57"/>
    </location>
</feature>
<sequence length="231" mass="24625">MSAVWVRTALVVEDHALMRALVSDALTHAGFDVHARSSASEAIADFDVIDPDVLITDIDLGERPNGIELATIVHARAPHTAVVFLTNYPRTAASTGVSGLGARASFVNKSAIDSVSDLVRAVEETLAERPVTVVTDHSSAEARITGLSRTQLDTLRRIALGWSNVEIARQRGTSIRALERTVTRTYEALGLANDAAVTPRVAAANLYVRVFGLPSDDDDQADGAVRDLNSA</sequence>
<accession>A0A6L9XXL3</accession>
<dbReference type="InterPro" id="IPR000792">
    <property type="entry name" value="Tscrpt_reg_LuxR_C"/>
</dbReference>
<dbReference type="Pfam" id="PF00072">
    <property type="entry name" value="Response_reg"/>
    <property type="match status" value="1"/>
</dbReference>
<dbReference type="GO" id="GO:0000160">
    <property type="term" value="P:phosphorelay signal transduction system"/>
    <property type="evidence" value="ECO:0007669"/>
    <property type="project" value="InterPro"/>
</dbReference>
<reference evidence="4 5" key="1">
    <citation type="journal article" date="2014" name="J. Microbiol.">
        <title>Diaminobutyricibacter tongyongensis gen. nov., sp. nov. and Homoserinibacter gongjuensis gen. nov., sp. nov. belong to the family Microbacteriaceae.</title>
        <authorList>
            <person name="Kim S.J."/>
            <person name="Ahn J.H."/>
            <person name="Weon H.Y."/>
            <person name="Hamada M."/>
            <person name="Suzuki K."/>
            <person name="Kwon S.W."/>
        </authorList>
    </citation>
    <scope>NUCLEOTIDE SEQUENCE [LARGE SCALE GENOMIC DNA]</scope>
    <source>
        <strain evidence="4 5">NBRC 108724</strain>
    </source>
</reference>
<dbReference type="Gene3D" id="1.10.10.10">
    <property type="entry name" value="Winged helix-like DNA-binding domain superfamily/Winged helix DNA-binding domain"/>
    <property type="match status" value="1"/>
</dbReference>
<dbReference type="RefSeq" id="WP_163289612.1">
    <property type="nucleotide sequence ID" value="NZ_JAAGWY010000002.1"/>
</dbReference>
<dbReference type="CDD" id="cd00156">
    <property type="entry name" value="REC"/>
    <property type="match status" value="1"/>
</dbReference>
<dbReference type="EMBL" id="JAAGWY010000002">
    <property type="protein sequence ID" value="NEN06170.1"/>
    <property type="molecule type" value="Genomic_DNA"/>
</dbReference>
<dbReference type="InterPro" id="IPR016032">
    <property type="entry name" value="Sig_transdc_resp-reg_C-effctor"/>
</dbReference>
<evidence type="ECO:0000259" key="3">
    <source>
        <dbReference type="PROSITE" id="PS50110"/>
    </source>
</evidence>
<keyword evidence="5" id="KW-1185">Reference proteome</keyword>
<dbReference type="AlphaFoldDB" id="A0A6L9XXL3"/>
<evidence type="ECO:0000256" key="1">
    <source>
        <dbReference type="ARBA" id="ARBA00023125"/>
    </source>
</evidence>
<comment type="caution">
    <text evidence="4">The sequence shown here is derived from an EMBL/GenBank/DDBJ whole genome shotgun (WGS) entry which is preliminary data.</text>
</comment>
<dbReference type="SMART" id="SM00448">
    <property type="entry name" value="REC"/>
    <property type="match status" value="1"/>
</dbReference>
<evidence type="ECO:0000256" key="2">
    <source>
        <dbReference type="PROSITE-ProRule" id="PRU00169"/>
    </source>
</evidence>
<dbReference type="SUPFAM" id="SSF52172">
    <property type="entry name" value="CheY-like"/>
    <property type="match status" value="1"/>
</dbReference>
<keyword evidence="2" id="KW-0597">Phosphoprotein</keyword>
<dbReference type="SMART" id="SM00421">
    <property type="entry name" value="HTH_LUXR"/>
    <property type="match status" value="1"/>
</dbReference>
<keyword evidence="1" id="KW-0238">DNA-binding</keyword>
<dbReference type="GO" id="GO:0003677">
    <property type="term" value="F:DNA binding"/>
    <property type="evidence" value="ECO:0007669"/>
    <property type="project" value="UniProtKB-KW"/>
</dbReference>
<dbReference type="InterPro" id="IPR039420">
    <property type="entry name" value="WalR-like"/>
</dbReference>
<dbReference type="PROSITE" id="PS50110">
    <property type="entry name" value="RESPONSE_REGULATORY"/>
    <property type="match status" value="1"/>
</dbReference>
<dbReference type="InterPro" id="IPR001789">
    <property type="entry name" value="Sig_transdc_resp-reg_receiver"/>
</dbReference>
<dbReference type="Gene3D" id="3.40.50.2300">
    <property type="match status" value="1"/>
</dbReference>